<keyword evidence="6" id="KW-0472">Membrane</keyword>
<comment type="subcellular location">
    <subcellularLocation>
        <location evidence="1">Nucleus</location>
    </subcellularLocation>
</comment>
<dbReference type="EMBL" id="LSSN01005606">
    <property type="protein sequence ID" value="OMJ09009.1"/>
    <property type="molecule type" value="Genomic_DNA"/>
</dbReference>
<dbReference type="PANTHER" id="PTHR48068:SF4">
    <property type="entry name" value="TATA-BOX BINDING PROTEIN ASSOCIATED FACTOR 9"/>
    <property type="match status" value="1"/>
</dbReference>
<accession>A0A1R1X313</accession>
<dbReference type="AlphaFoldDB" id="A0A1R1X313"/>
<keyword evidence="6" id="KW-1133">Transmembrane helix</keyword>
<dbReference type="STRING" id="133412.A0A1R1X313"/>
<dbReference type="GO" id="GO:0005669">
    <property type="term" value="C:transcription factor TFIID complex"/>
    <property type="evidence" value="ECO:0007669"/>
    <property type="project" value="TreeGrafter"/>
</dbReference>
<dbReference type="InterPro" id="IPR051431">
    <property type="entry name" value="TFIID_subunit_9"/>
</dbReference>
<keyword evidence="3" id="KW-0805">Transcription regulation</keyword>
<keyword evidence="7" id="KW-0396">Initiation factor</keyword>
<keyword evidence="8" id="KW-1185">Reference proteome</keyword>
<comment type="similarity">
    <text evidence="2">Belongs to the TAF9 family.</text>
</comment>
<comment type="caution">
    <text evidence="7">The sequence shown here is derived from an EMBL/GenBank/DDBJ whole genome shotgun (WGS) entry which is preliminary data.</text>
</comment>
<gene>
    <name evidence="7" type="ORF">AYI70_g11182</name>
</gene>
<keyword evidence="6" id="KW-0812">Transmembrane</keyword>
<evidence type="ECO:0000256" key="3">
    <source>
        <dbReference type="ARBA" id="ARBA00023015"/>
    </source>
</evidence>
<evidence type="ECO:0000313" key="8">
    <source>
        <dbReference type="Proteomes" id="UP000187283"/>
    </source>
</evidence>
<dbReference type="InterPro" id="IPR003162">
    <property type="entry name" value="TFIID-31"/>
</dbReference>
<dbReference type="SUPFAM" id="SSF47113">
    <property type="entry name" value="Histone-fold"/>
    <property type="match status" value="1"/>
</dbReference>
<dbReference type="GO" id="GO:0046982">
    <property type="term" value="F:protein heterodimerization activity"/>
    <property type="evidence" value="ECO:0007669"/>
    <property type="project" value="InterPro"/>
</dbReference>
<dbReference type="GO" id="GO:0051123">
    <property type="term" value="P:RNA polymerase II preinitiation complex assembly"/>
    <property type="evidence" value="ECO:0007669"/>
    <property type="project" value="TreeGrafter"/>
</dbReference>
<dbReference type="Gene3D" id="1.10.20.10">
    <property type="entry name" value="Histone, subunit A"/>
    <property type="match status" value="1"/>
</dbReference>
<reference evidence="7 8" key="1">
    <citation type="submission" date="2017-01" db="EMBL/GenBank/DDBJ databases">
        <authorList>
            <person name="Mah S.A."/>
            <person name="Swanson W.J."/>
            <person name="Moy G.W."/>
            <person name="Vacquier V.D."/>
        </authorList>
    </citation>
    <scope>NUCLEOTIDE SEQUENCE [LARGE SCALE GENOMIC DNA]</scope>
    <source>
        <strain evidence="7 8">GSMNP</strain>
    </source>
</reference>
<evidence type="ECO:0000256" key="5">
    <source>
        <dbReference type="ARBA" id="ARBA00023242"/>
    </source>
</evidence>
<proteinExistence type="inferred from homology"/>
<dbReference type="GO" id="GO:0003713">
    <property type="term" value="F:transcription coactivator activity"/>
    <property type="evidence" value="ECO:0007669"/>
    <property type="project" value="TreeGrafter"/>
</dbReference>
<dbReference type="GO" id="GO:0016251">
    <property type="term" value="F:RNA polymerase II general transcription initiation factor activity"/>
    <property type="evidence" value="ECO:0007669"/>
    <property type="project" value="TreeGrafter"/>
</dbReference>
<dbReference type="GO" id="GO:0003743">
    <property type="term" value="F:translation initiation factor activity"/>
    <property type="evidence" value="ECO:0007669"/>
    <property type="project" value="UniProtKB-KW"/>
</dbReference>
<keyword evidence="7" id="KW-0648">Protein biosynthesis</keyword>
<dbReference type="OrthoDB" id="341924at2759"/>
<dbReference type="GO" id="GO:0000124">
    <property type="term" value="C:SAGA complex"/>
    <property type="evidence" value="ECO:0007669"/>
    <property type="project" value="TreeGrafter"/>
</dbReference>
<dbReference type="PANTHER" id="PTHR48068">
    <property type="entry name" value="TAF9 RNA POLYMERASE II, TATA BOX-BINDING PROTEIN (TBP)-ASSOCIATED FACTOR"/>
    <property type="match status" value="1"/>
</dbReference>
<evidence type="ECO:0000256" key="2">
    <source>
        <dbReference type="ARBA" id="ARBA00007646"/>
    </source>
</evidence>
<protein>
    <submittedName>
        <fullName evidence="7">Transcription initiation factor TFIID subunit 9</fullName>
    </submittedName>
</protein>
<evidence type="ECO:0000313" key="7">
    <source>
        <dbReference type="EMBL" id="OMJ09009.1"/>
    </source>
</evidence>
<keyword evidence="4" id="KW-0804">Transcription</keyword>
<feature type="transmembrane region" description="Helical" evidence="6">
    <location>
        <begin position="140"/>
        <end position="158"/>
    </location>
</feature>
<evidence type="ECO:0000256" key="1">
    <source>
        <dbReference type="ARBA" id="ARBA00004123"/>
    </source>
</evidence>
<evidence type="ECO:0000256" key="4">
    <source>
        <dbReference type="ARBA" id="ARBA00023163"/>
    </source>
</evidence>
<organism evidence="7 8">
    <name type="scientific">Smittium culicis</name>
    <dbReference type="NCBI Taxonomy" id="133412"/>
    <lineage>
        <taxon>Eukaryota</taxon>
        <taxon>Fungi</taxon>
        <taxon>Fungi incertae sedis</taxon>
        <taxon>Zoopagomycota</taxon>
        <taxon>Kickxellomycotina</taxon>
        <taxon>Harpellomycetes</taxon>
        <taxon>Harpellales</taxon>
        <taxon>Legeriomycetaceae</taxon>
        <taxon>Smittium</taxon>
    </lineage>
</organism>
<dbReference type="InterPro" id="IPR009072">
    <property type="entry name" value="Histone-fold"/>
</dbReference>
<dbReference type="Pfam" id="PF02291">
    <property type="entry name" value="TFIID-31kDa"/>
    <property type="match status" value="1"/>
</dbReference>
<name>A0A1R1X313_9FUNG</name>
<dbReference type="CDD" id="cd07979">
    <property type="entry name" value="HFD_TAF9"/>
    <property type="match status" value="1"/>
</dbReference>
<dbReference type="Proteomes" id="UP000187283">
    <property type="component" value="Unassembled WGS sequence"/>
</dbReference>
<evidence type="ECO:0000256" key="6">
    <source>
        <dbReference type="SAM" id="Phobius"/>
    </source>
</evidence>
<sequence>MDPIDGDTSEENMIPKEIKLMTLLLQSQGVEDCEPNVINQLLEFSNMYSEHADKKELDLDDVRLAIQGRVNYSFTNPPEREFFMELAETCNKVPLPLIPERYGVRLPPEKHSLVGINFQIVPEGFLSFFLPYSNLFMNGLYHNFSFFFLPFFLSGLSLN</sequence>
<keyword evidence="5" id="KW-0539">Nucleus</keyword>